<comment type="similarity">
    <text evidence="1">Belongs to the LysR transcriptional regulatory family.</text>
</comment>
<dbReference type="InterPro" id="IPR058163">
    <property type="entry name" value="LysR-type_TF_proteobact-type"/>
</dbReference>
<keyword evidence="2" id="KW-0805">Transcription regulation</keyword>
<evidence type="ECO:0000259" key="5">
    <source>
        <dbReference type="PROSITE" id="PS50931"/>
    </source>
</evidence>
<dbReference type="OrthoDB" id="6428912at2"/>
<organism evidence="6 7">
    <name type="scientific">Zobellella taiwanensis</name>
    <dbReference type="NCBI Taxonomy" id="347535"/>
    <lineage>
        <taxon>Bacteria</taxon>
        <taxon>Pseudomonadati</taxon>
        <taxon>Pseudomonadota</taxon>
        <taxon>Gammaproteobacteria</taxon>
        <taxon>Aeromonadales</taxon>
        <taxon>Aeromonadaceae</taxon>
        <taxon>Zobellella</taxon>
    </lineage>
</organism>
<dbReference type="InterPro" id="IPR005119">
    <property type="entry name" value="LysR_subst-bd"/>
</dbReference>
<dbReference type="RefSeq" id="WP_106453459.1">
    <property type="nucleotide sequence ID" value="NZ_PXYH01000011.1"/>
</dbReference>
<dbReference type="AlphaFoldDB" id="A0A2P7QWZ1"/>
<dbReference type="PANTHER" id="PTHR30537:SF66">
    <property type="entry name" value="IRON-REGULATED VIRULENCE REGULATORY PROTEIN IRGB"/>
    <property type="match status" value="1"/>
</dbReference>
<dbReference type="SUPFAM" id="SSF46785">
    <property type="entry name" value="Winged helix' DNA-binding domain"/>
    <property type="match status" value="1"/>
</dbReference>
<sequence length="302" mass="34156">MHDLQELEGFATVMALGSLTAAARQLGIPKSTLSRRLSMLEQRLGQPLLSRQGNRLLPTEAGVLFEQYSRQMLRLAEQSRQAMDDLREEVSGELVVRVHACCSRGWLPRSLEAFLELYPGMRISLHTETRPPRPGEGQGEIWLWVGRDPECGLRHEVLTFWTCGLYASPDYLARRGEPEHPRELATHAWVDWIGEAGEGVALHHEQEGDVIVQPPPSRLKVDHLVPQLDAIARGQGIGILPVQNAESYELAHTGSLRRCLPRWRLAARPVGLLYSFGRQPKKVTALLAHLRKSLPEEWRYRE</sequence>
<dbReference type="InterPro" id="IPR036390">
    <property type="entry name" value="WH_DNA-bd_sf"/>
</dbReference>
<dbReference type="Gene3D" id="3.40.190.290">
    <property type="match status" value="1"/>
</dbReference>
<dbReference type="GO" id="GO:0043565">
    <property type="term" value="F:sequence-specific DNA binding"/>
    <property type="evidence" value="ECO:0007669"/>
    <property type="project" value="TreeGrafter"/>
</dbReference>
<dbReference type="InterPro" id="IPR036388">
    <property type="entry name" value="WH-like_DNA-bd_sf"/>
</dbReference>
<name>A0A2P7QWZ1_9GAMM</name>
<dbReference type="Pfam" id="PF03466">
    <property type="entry name" value="LysR_substrate"/>
    <property type="match status" value="1"/>
</dbReference>
<keyword evidence="3" id="KW-0238">DNA-binding</keyword>
<feature type="domain" description="HTH lysR-type" evidence="5">
    <location>
        <begin position="1"/>
        <end position="59"/>
    </location>
</feature>
<dbReference type="GO" id="GO:0003700">
    <property type="term" value="F:DNA-binding transcription factor activity"/>
    <property type="evidence" value="ECO:0007669"/>
    <property type="project" value="InterPro"/>
</dbReference>
<evidence type="ECO:0000313" key="7">
    <source>
        <dbReference type="Proteomes" id="UP000242181"/>
    </source>
</evidence>
<dbReference type="Proteomes" id="UP000242181">
    <property type="component" value="Unassembled WGS sequence"/>
</dbReference>
<dbReference type="SUPFAM" id="SSF53850">
    <property type="entry name" value="Periplasmic binding protein-like II"/>
    <property type="match status" value="1"/>
</dbReference>
<evidence type="ECO:0000256" key="2">
    <source>
        <dbReference type="ARBA" id="ARBA00023015"/>
    </source>
</evidence>
<evidence type="ECO:0000256" key="3">
    <source>
        <dbReference type="ARBA" id="ARBA00023125"/>
    </source>
</evidence>
<dbReference type="GO" id="GO:0006351">
    <property type="term" value="P:DNA-templated transcription"/>
    <property type="evidence" value="ECO:0007669"/>
    <property type="project" value="TreeGrafter"/>
</dbReference>
<dbReference type="EMBL" id="PXYH01000011">
    <property type="protein sequence ID" value="PSJ42486.1"/>
    <property type="molecule type" value="Genomic_DNA"/>
</dbReference>
<evidence type="ECO:0000256" key="1">
    <source>
        <dbReference type="ARBA" id="ARBA00009437"/>
    </source>
</evidence>
<dbReference type="PROSITE" id="PS50931">
    <property type="entry name" value="HTH_LYSR"/>
    <property type="match status" value="1"/>
</dbReference>
<dbReference type="Pfam" id="PF00126">
    <property type="entry name" value="HTH_1"/>
    <property type="match status" value="1"/>
</dbReference>
<evidence type="ECO:0000256" key="4">
    <source>
        <dbReference type="ARBA" id="ARBA00023163"/>
    </source>
</evidence>
<gene>
    <name evidence="6" type="ORF">C7I36_09385</name>
</gene>
<keyword evidence="7" id="KW-1185">Reference proteome</keyword>
<dbReference type="FunFam" id="1.10.10.10:FF:000001">
    <property type="entry name" value="LysR family transcriptional regulator"/>
    <property type="match status" value="1"/>
</dbReference>
<proteinExistence type="inferred from homology"/>
<keyword evidence="4" id="KW-0804">Transcription</keyword>
<evidence type="ECO:0000313" key="6">
    <source>
        <dbReference type="EMBL" id="PSJ42486.1"/>
    </source>
</evidence>
<reference evidence="6 7" key="1">
    <citation type="submission" date="2018-03" db="EMBL/GenBank/DDBJ databases">
        <title>The draft genome of Zobellella taiwanensis JCM 13381.</title>
        <authorList>
            <person name="Liu L."/>
            <person name="Li L."/>
            <person name="Wang T."/>
            <person name="Zhang X."/>
            <person name="Liang L."/>
        </authorList>
    </citation>
    <scope>NUCLEOTIDE SEQUENCE [LARGE SCALE GENOMIC DNA]</scope>
    <source>
        <strain evidence="6 7">JCM 13381</strain>
    </source>
</reference>
<dbReference type="InterPro" id="IPR000847">
    <property type="entry name" value="LysR_HTH_N"/>
</dbReference>
<dbReference type="Gene3D" id="1.10.10.10">
    <property type="entry name" value="Winged helix-like DNA-binding domain superfamily/Winged helix DNA-binding domain"/>
    <property type="match status" value="1"/>
</dbReference>
<accession>A0A2P7QWZ1</accession>
<protein>
    <submittedName>
        <fullName evidence="6">LysR family transcriptional regulator</fullName>
    </submittedName>
</protein>
<comment type="caution">
    <text evidence="6">The sequence shown here is derived from an EMBL/GenBank/DDBJ whole genome shotgun (WGS) entry which is preliminary data.</text>
</comment>
<dbReference type="PANTHER" id="PTHR30537">
    <property type="entry name" value="HTH-TYPE TRANSCRIPTIONAL REGULATOR"/>
    <property type="match status" value="1"/>
</dbReference>